<dbReference type="FunFam" id="2.40.10.230:FF:000001">
    <property type="entry name" value="H/ACA ribonucleoprotein complex subunit"/>
    <property type="match status" value="1"/>
</dbReference>
<feature type="region of interest" description="Disordered" evidence="9">
    <location>
        <begin position="1"/>
        <end position="34"/>
    </location>
</feature>
<keyword evidence="2 8" id="KW-0690">Ribosome biogenesis</keyword>
<dbReference type="Pfam" id="PF04410">
    <property type="entry name" value="Gar1"/>
    <property type="match status" value="1"/>
</dbReference>
<reference evidence="10" key="1">
    <citation type="journal article" date="2020" name="Fungal Divers.">
        <title>Resolving the Mortierellaceae phylogeny through synthesis of multi-gene phylogenetics and phylogenomics.</title>
        <authorList>
            <person name="Vandepol N."/>
            <person name="Liber J."/>
            <person name="Desiro A."/>
            <person name="Na H."/>
            <person name="Kennedy M."/>
            <person name="Barry K."/>
            <person name="Grigoriev I.V."/>
            <person name="Miller A.N."/>
            <person name="O'Donnell K."/>
            <person name="Stajich J.E."/>
            <person name="Bonito G."/>
        </authorList>
    </citation>
    <scope>NUCLEOTIDE SEQUENCE</scope>
    <source>
        <strain evidence="10">NVP1</strain>
    </source>
</reference>
<dbReference type="GO" id="GO:0031429">
    <property type="term" value="C:box H/ACA snoRNP complex"/>
    <property type="evidence" value="ECO:0007669"/>
    <property type="project" value="TreeGrafter"/>
</dbReference>
<organism evidence="10 11">
    <name type="scientific">Podila minutissima</name>
    <dbReference type="NCBI Taxonomy" id="64525"/>
    <lineage>
        <taxon>Eukaryota</taxon>
        <taxon>Fungi</taxon>
        <taxon>Fungi incertae sedis</taxon>
        <taxon>Mucoromycota</taxon>
        <taxon>Mortierellomycotina</taxon>
        <taxon>Mortierellomycetes</taxon>
        <taxon>Mortierellales</taxon>
        <taxon>Mortierellaceae</taxon>
        <taxon>Podila</taxon>
    </lineage>
</organism>
<gene>
    <name evidence="10" type="primary">GAR1</name>
    <name evidence="10" type="ORF">BG006_002829</name>
</gene>
<feature type="region of interest" description="Disordered" evidence="9">
    <location>
        <begin position="133"/>
        <end position="203"/>
    </location>
</feature>
<dbReference type="InterPro" id="IPR007504">
    <property type="entry name" value="H/ACA_rnp_Gar1/Naf1"/>
</dbReference>
<comment type="caution">
    <text evidence="10">The sequence shown here is derived from an EMBL/GenBank/DDBJ whole genome shotgun (WGS) entry which is preliminary data.</text>
</comment>
<keyword evidence="6 8" id="KW-0687">Ribonucleoprotein</keyword>
<comment type="similarity">
    <text evidence="7 8">Belongs to the GAR1 family.</text>
</comment>
<dbReference type="OrthoDB" id="2187159at2759"/>
<comment type="subunit">
    <text evidence="8">Component of the small nucleolar ribonucleoprotein particles containing H/ACA-type snoRNAs (H/ACA snoRNPs).</text>
</comment>
<comment type="subcellular location">
    <subcellularLocation>
        <location evidence="1 8">Nucleus</location>
        <location evidence="1 8">Nucleolus</location>
    </subcellularLocation>
</comment>
<evidence type="ECO:0000313" key="11">
    <source>
        <dbReference type="Proteomes" id="UP000696485"/>
    </source>
</evidence>
<evidence type="ECO:0000256" key="1">
    <source>
        <dbReference type="ARBA" id="ARBA00004604"/>
    </source>
</evidence>
<feature type="compositionally biased region" description="Gly residues" evidence="9">
    <location>
        <begin position="140"/>
        <end position="203"/>
    </location>
</feature>
<dbReference type="EMBL" id="JAAAUY010000170">
    <property type="protein sequence ID" value="KAF9334038.1"/>
    <property type="molecule type" value="Genomic_DNA"/>
</dbReference>
<evidence type="ECO:0000256" key="4">
    <source>
        <dbReference type="ARBA" id="ARBA00022884"/>
    </source>
</evidence>
<sequence length="203" mass="20721">MSFRGRGAPRGGRGGFGGGARGGRGGFGGGAPSFGPPESVTEIGQFMHACEGEMVCKSTNVKIPYFNAPIYLENKSQIGKVDEILGPMNELYFTIKLQDGMVATSFKTNDKVFIAPDKLLPLERFLPKPKTVGKVAKRGGMQGMNAGRGGRGGARGGARGGSRGGARGGFGAPRGRGAPRGGAPRGGRGGFSRGGGGRGRGGY</sequence>
<dbReference type="GO" id="GO:0034513">
    <property type="term" value="F:box H/ACA snoRNA binding"/>
    <property type="evidence" value="ECO:0007669"/>
    <property type="project" value="TreeGrafter"/>
</dbReference>
<evidence type="ECO:0000256" key="6">
    <source>
        <dbReference type="ARBA" id="ARBA00023274"/>
    </source>
</evidence>
<dbReference type="Proteomes" id="UP000696485">
    <property type="component" value="Unassembled WGS sequence"/>
</dbReference>
<evidence type="ECO:0000313" key="10">
    <source>
        <dbReference type="EMBL" id="KAF9334038.1"/>
    </source>
</evidence>
<evidence type="ECO:0000256" key="3">
    <source>
        <dbReference type="ARBA" id="ARBA00022552"/>
    </source>
</evidence>
<keyword evidence="3 8" id="KW-0698">rRNA processing</keyword>
<keyword evidence="11" id="KW-1185">Reference proteome</keyword>
<proteinExistence type="inferred from homology"/>
<dbReference type="PANTHER" id="PTHR23237:SF6">
    <property type="entry name" value="H_ACA RIBONUCLEOPROTEIN COMPLEX SUBUNIT 1"/>
    <property type="match status" value="1"/>
</dbReference>
<comment type="function">
    <text evidence="8">Required for ribosome biogenesis. Part of a complex which catalyzes pseudouridylation of rRNA. This involves the isomerization of uridine such that the ribose is subsequently attached to C5, instead of the normal N1. Pseudouridine ("psi") residues may serve to stabilize the conformation of rRNAs.</text>
</comment>
<evidence type="ECO:0000256" key="8">
    <source>
        <dbReference type="RuleBase" id="RU364004"/>
    </source>
</evidence>
<keyword evidence="4 8" id="KW-0694">RNA-binding</keyword>
<dbReference type="GO" id="GO:0000454">
    <property type="term" value="P:snoRNA guided rRNA pseudouridine synthesis"/>
    <property type="evidence" value="ECO:0007669"/>
    <property type="project" value="TreeGrafter"/>
</dbReference>
<dbReference type="AlphaFoldDB" id="A0A9P5SQI6"/>
<dbReference type="SUPFAM" id="SSF50447">
    <property type="entry name" value="Translation proteins"/>
    <property type="match status" value="1"/>
</dbReference>
<protein>
    <recommendedName>
        <fullName evidence="8">H/ACA ribonucleoprotein complex subunit</fullName>
    </recommendedName>
</protein>
<evidence type="ECO:0000256" key="2">
    <source>
        <dbReference type="ARBA" id="ARBA00022517"/>
    </source>
</evidence>
<name>A0A9P5SQI6_9FUNG</name>
<evidence type="ECO:0000256" key="5">
    <source>
        <dbReference type="ARBA" id="ARBA00023242"/>
    </source>
</evidence>
<evidence type="ECO:0000256" key="9">
    <source>
        <dbReference type="SAM" id="MobiDB-lite"/>
    </source>
</evidence>
<feature type="compositionally biased region" description="Gly residues" evidence="9">
    <location>
        <begin position="8"/>
        <end position="32"/>
    </location>
</feature>
<accession>A0A9P5SQI6</accession>
<dbReference type="PANTHER" id="PTHR23237">
    <property type="entry name" value="NUCLEOLAR PROTEIN FAMILY A MEMBER 1 SNORNP PROTEIN GAR1"/>
    <property type="match status" value="1"/>
</dbReference>
<evidence type="ECO:0000256" key="7">
    <source>
        <dbReference type="ARBA" id="ARBA00038293"/>
    </source>
</evidence>
<dbReference type="InterPro" id="IPR038664">
    <property type="entry name" value="Gar1/Naf1_Cbf5-bd_sf"/>
</dbReference>
<keyword evidence="5 8" id="KW-0539">Nucleus</keyword>
<dbReference type="Gene3D" id="2.40.10.230">
    <property type="entry name" value="Probable tRNA pseudouridine synthase domain"/>
    <property type="match status" value="1"/>
</dbReference>
<dbReference type="InterPro" id="IPR009000">
    <property type="entry name" value="Transl_B-barrel_sf"/>
</dbReference>